<dbReference type="AlphaFoldDB" id="A0AAV8UA76"/>
<dbReference type="Pfam" id="PF00319">
    <property type="entry name" value="SRF-TF"/>
    <property type="match status" value="1"/>
</dbReference>
<accession>A0AAV8UA76</accession>
<dbReference type="InterPro" id="IPR033896">
    <property type="entry name" value="MEF2-like_N"/>
</dbReference>
<evidence type="ECO:0000256" key="2">
    <source>
        <dbReference type="ARBA" id="ARBA00023015"/>
    </source>
</evidence>
<feature type="domain" description="K-box" evidence="8">
    <location>
        <begin position="89"/>
        <end position="179"/>
    </location>
</feature>
<dbReference type="InterPro" id="IPR002100">
    <property type="entry name" value="TF_MADSbox"/>
</dbReference>
<comment type="subcellular location">
    <subcellularLocation>
        <location evidence="1">Nucleus</location>
    </subcellularLocation>
</comment>
<proteinExistence type="predicted"/>
<dbReference type="InterPro" id="IPR036879">
    <property type="entry name" value="TF_MADSbox_sf"/>
</dbReference>
<protein>
    <submittedName>
        <fullName evidence="9">Uncharacterized protein</fullName>
    </submittedName>
</protein>
<sequence length="239" mass="27461">MGRGRVQLKRIENKISRQVTFSKRRSGLLKKAKEISILCDADVALIIFSSKGKLFEYSSDLSSMDNILERYERHSQAQSQGIPINLELRASWTLEQPKLLSRIEALQRNLRNYAGEDLDLMSLRELQHLEHQIDTALRRVRSRKNQLVNESISQQQKEVRALQEQNNVLIKQLEQQNHAQNSTSFTQQSQQPMMPLPSLPMGLDEQMIQETTQSEEVGAHVGAGNNISLPHWMISHVNR</sequence>
<evidence type="ECO:0000259" key="8">
    <source>
        <dbReference type="PROSITE" id="PS51297"/>
    </source>
</evidence>
<dbReference type="CDD" id="cd00265">
    <property type="entry name" value="MADS_MEF2_like"/>
    <property type="match status" value="1"/>
</dbReference>
<name>A0AAV8UA76_9ROSI</name>
<keyword evidence="2" id="KW-0805">Transcription regulation</keyword>
<dbReference type="Proteomes" id="UP001159364">
    <property type="component" value="Linkage Group LG01"/>
</dbReference>
<dbReference type="PROSITE" id="PS51297">
    <property type="entry name" value="K_BOX"/>
    <property type="match status" value="1"/>
</dbReference>
<dbReference type="GO" id="GO:0045944">
    <property type="term" value="P:positive regulation of transcription by RNA polymerase II"/>
    <property type="evidence" value="ECO:0007669"/>
    <property type="project" value="InterPro"/>
</dbReference>
<dbReference type="GO" id="GO:0003700">
    <property type="term" value="F:DNA-binding transcription factor activity"/>
    <property type="evidence" value="ECO:0007669"/>
    <property type="project" value="InterPro"/>
</dbReference>
<dbReference type="InterPro" id="IPR050142">
    <property type="entry name" value="MADS-box/MEF2_TF"/>
</dbReference>
<keyword evidence="4" id="KW-0804">Transcription</keyword>
<keyword evidence="10" id="KW-1185">Reference proteome</keyword>
<feature type="domain" description="MADS-box" evidence="7">
    <location>
        <begin position="1"/>
        <end position="61"/>
    </location>
</feature>
<feature type="coiled-coil region" evidence="6">
    <location>
        <begin position="126"/>
        <end position="179"/>
    </location>
</feature>
<dbReference type="PRINTS" id="PR00404">
    <property type="entry name" value="MADSDOMAIN"/>
</dbReference>
<dbReference type="GO" id="GO:0005634">
    <property type="term" value="C:nucleus"/>
    <property type="evidence" value="ECO:0007669"/>
    <property type="project" value="UniProtKB-SubCell"/>
</dbReference>
<dbReference type="InterPro" id="IPR002487">
    <property type="entry name" value="TF_Kbox"/>
</dbReference>
<keyword evidence="5" id="KW-0539">Nucleus</keyword>
<dbReference type="SMART" id="SM00432">
    <property type="entry name" value="MADS"/>
    <property type="match status" value="1"/>
</dbReference>
<evidence type="ECO:0000256" key="6">
    <source>
        <dbReference type="SAM" id="Coils"/>
    </source>
</evidence>
<evidence type="ECO:0000313" key="9">
    <source>
        <dbReference type="EMBL" id="KAJ8774989.1"/>
    </source>
</evidence>
<dbReference type="FunFam" id="3.40.1810.10:FF:000003">
    <property type="entry name" value="MADS-box transcription factor MADS-MC"/>
    <property type="match status" value="1"/>
</dbReference>
<evidence type="ECO:0000256" key="1">
    <source>
        <dbReference type="ARBA" id="ARBA00004123"/>
    </source>
</evidence>
<dbReference type="GO" id="GO:0046983">
    <property type="term" value="F:protein dimerization activity"/>
    <property type="evidence" value="ECO:0007669"/>
    <property type="project" value="InterPro"/>
</dbReference>
<evidence type="ECO:0000256" key="5">
    <source>
        <dbReference type="ARBA" id="ARBA00023242"/>
    </source>
</evidence>
<dbReference type="Gene3D" id="3.40.1810.10">
    <property type="entry name" value="Transcription factor, MADS-box"/>
    <property type="match status" value="1"/>
</dbReference>
<dbReference type="PROSITE" id="PS50066">
    <property type="entry name" value="MADS_BOX_2"/>
    <property type="match status" value="1"/>
</dbReference>
<keyword evidence="6" id="KW-0175">Coiled coil</keyword>
<comment type="caution">
    <text evidence="9">The sequence shown here is derived from an EMBL/GenBank/DDBJ whole genome shotgun (WGS) entry which is preliminary data.</text>
</comment>
<reference evidence="9 10" key="1">
    <citation type="submission" date="2021-09" db="EMBL/GenBank/DDBJ databases">
        <title>Genomic insights and catalytic innovation underlie evolution of tropane alkaloids biosynthesis.</title>
        <authorList>
            <person name="Wang Y.-J."/>
            <person name="Tian T."/>
            <person name="Huang J.-P."/>
            <person name="Huang S.-X."/>
        </authorList>
    </citation>
    <scope>NUCLEOTIDE SEQUENCE [LARGE SCALE GENOMIC DNA]</scope>
    <source>
        <strain evidence="9">KIB-2018</strain>
        <tissue evidence="9">Leaf</tissue>
    </source>
</reference>
<dbReference type="SUPFAM" id="SSF55455">
    <property type="entry name" value="SRF-like"/>
    <property type="match status" value="1"/>
</dbReference>
<dbReference type="PROSITE" id="PS00350">
    <property type="entry name" value="MADS_BOX_1"/>
    <property type="match status" value="1"/>
</dbReference>
<keyword evidence="3" id="KW-0238">DNA-binding</keyword>
<evidence type="ECO:0000256" key="4">
    <source>
        <dbReference type="ARBA" id="ARBA00023163"/>
    </source>
</evidence>
<gene>
    <name evidence="9" type="ORF">K2173_019993</name>
</gene>
<dbReference type="PANTHER" id="PTHR48019">
    <property type="entry name" value="SERUM RESPONSE FACTOR HOMOLOG"/>
    <property type="match status" value="1"/>
</dbReference>
<evidence type="ECO:0000256" key="3">
    <source>
        <dbReference type="ARBA" id="ARBA00023125"/>
    </source>
</evidence>
<organism evidence="9 10">
    <name type="scientific">Erythroxylum novogranatense</name>
    <dbReference type="NCBI Taxonomy" id="1862640"/>
    <lineage>
        <taxon>Eukaryota</taxon>
        <taxon>Viridiplantae</taxon>
        <taxon>Streptophyta</taxon>
        <taxon>Embryophyta</taxon>
        <taxon>Tracheophyta</taxon>
        <taxon>Spermatophyta</taxon>
        <taxon>Magnoliopsida</taxon>
        <taxon>eudicotyledons</taxon>
        <taxon>Gunneridae</taxon>
        <taxon>Pentapetalae</taxon>
        <taxon>rosids</taxon>
        <taxon>fabids</taxon>
        <taxon>Malpighiales</taxon>
        <taxon>Erythroxylaceae</taxon>
        <taxon>Erythroxylum</taxon>
    </lineage>
</organism>
<dbReference type="EMBL" id="JAIWQS010000001">
    <property type="protein sequence ID" value="KAJ8774989.1"/>
    <property type="molecule type" value="Genomic_DNA"/>
</dbReference>
<evidence type="ECO:0000259" key="7">
    <source>
        <dbReference type="PROSITE" id="PS50066"/>
    </source>
</evidence>
<dbReference type="GO" id="GO:0000977">
    <property type="term" value="F:RNA polymerase II transcription regulatory region sequence-specific DNA binding"/>
    <property type="evidence" value="ECO:0007669"/>
    <property type="project" value="InterPro"/>
</dbReference>
<evidence type="ECO:0000313" key="10">
    <source>
        <dbReference type="Proteomes" id="UP001159364"/>
    </source>
</evidence>
<dbReference type="Pfam" id="PF01486">
    <property type="entry name" value="K-box"/>
    <property type="match status" value="1"/>
</dbReference>